<dbReference type="Proteomes" id="UP000193922">
    <property type="component" value="Unassembled WGS sequence"/>
</dbReference>
<gene>
    <name evidence="4" type="ORF">DL89DRAFT_322661</name>
</gene>
<dbReference type="PANTHER" id="PTHR48051:SF1">
    <property type="entry name" value="RAS SUPPRESSOR PROTEIN 1"/>
    <property type="match status" value="1"/>
</dbReference>
<organism evidence="4 5">
    <name type="scientific">Linderina pennispora</name>
    <dbReference type="NCBI Taxonomy" id="61395"/>
    <lineage>
        <taxon>Eukaryota</taxon>
        <taxon>Fungi</taxon>
        <taxon>Fungi incertae sedis</taxon>
        <taxon>Zoopagomycota</taxon>
        <taxon>Kickxellomycotina</taxon>
        <taxon>Kickxellomycetes</taxon>
        <taxon>Kickxellales</taxon>
        <taxon>Kickxellaceae</taxon>
        <taxon>Linderina</taxon>
    </lineage>
</organism>
<proteinExistence type="predicted"/>
<protein>
    <submittedName>
        <fullName evidence="4">L domain-like protein</fullName>
    </submittedName>
</protein>
<evidence type="ECO:0000313" key="4">
    <source>
        <dbReference type="EMBL" id="ORX70268.1"/>
    </source>
</evidence>
<dbReference type="EMBL" id="MCFD01000006">
    <property type="protein sequence ID" value="ORX70268.1"/>
    <property type="molecule type" value="Genomic_DNA"/>
</dbReference>
<dbReference type="PROSITE" id="PS51450">
    <property type="entry name" value="LRR"/>
    <property type="match status" value="1"/>
</dbReference>
<sequence>MQADNRAEKREVQRHMWSPYPEHFLTLWAMAPSSDPPPTHLDSIRQQREKKNKRQQHWQLTRDFTKSDSARGKTTSLPAMHRLNLANQSICRLTIPRTAIQYMDYLVELRMPQNNLRELPAALFDLPCLETLNLENNCLENLGHLWPKLKNLRVLFLAGNFIRALPKELGQMERLFFLDVSDNSGLGFLPGDLLDAPALHRLIVDKCSFEMADRLIGEEEWIGIDDAVRGGELESLVAAQCDEIKSHPAAYAAGSMSSRNAQHVVDRFIHRHLHT</sequence>
<feature type="region of interest" description="Disordered" evidence="3">
    <location>
        <begin position="31"/>
        <end position="58"/>
    </location>
</feature>
<dbReference type="InterPro" id="IPR050216">
    <property type="entry name" value="LRR_domain-containing"/>
</dbReference>
<dbReference type="SMART" id="SM00369">
    <property type="entry name" value="LRR_TYP"/>
    <property type="match status" value="2"/>
</dbReference>
<comment type="caution">
    <text evidence="4">The sequence shown here is derived from an EMBL/GenBank/DDBJ whole genome shotgun (WGS) entry which is preliminary data.</text>
</comment>
<dbReference type="InterPro" id="IPR001611">
    <property type="entry name" value="Leu-rich_rpt"/>
</dbReference>
<keyword evidence="1" id="KW-0433">Leucine-rich repeat</keyword>
<dbReference type="PANTHER" id="PTHR48051">
    <property type="match status" value="1"/>
</dbReference>
<evidence type="ECO:0000256" key="3">
    <source>
        <dbReference type="SAM" id="MobiDB-lite"/>
    </source>
</evidence>
<dbReference type="STRING" id="61395.A0A1Y1WAC5"/>
<dbReference type="AlphaFoldDB" id="A0A1Y1WAC5"/>
<dbReference type="OrthoDB" id="1394818at2759"/>
<keyword evidence="2" id="KW-0677">Repeat</keyword>
<accession>A0A1Y1WAC5</accession>
<dbReference type="Pfam" id="PF13855">
    <property type="entry name" value="LRR_8"/>
    <property type="match status" value="1"/>
</dbReference>
<evidence type="ECO:0000256" key="1">
    <source>
        <dbReference type="ARBA" id="ARBA00022614"/>
    </source>
</evidence>
<name>A0A1Y1WAC5_9FUNG</name>
<dbReference type="GeneID" id="63807997"/>
<dbReference type="InterPro" id="IPR032675">
    <property type="entry name" value="LRR_dom_sf"/>
</dbReference>
<evidence type="ECO:0000313" key="5">
    <source>
        <dbReference type="Proteomes" id="UP000193922"/>
    </source>
</evidence>
<dbReference type="GO" id="GO:0005737">
    <property type="term" value="C:cytoplasm"/>
    <property type="evidence" value="ECO:0007669"/>
    <property type="project" value="TreeGrafter"/>
</dbReference>
<dbReference type="SUPFAM" id="SSF52058">
    <property type="entry name" value="L domain-like"/>
    <property type="match status" value="1"/>
</dbReference>
<dbReference type="RefSeq" id="XP_040743906.1">
    <property type="nucleotide sequence ID" value="XM_040891349.1"/>
</dbReference>
<reference evidence="4 5" key="1">
    <citation type="submission" date="2016-07" db="EMBL/GenBank/DDBJ databases">
        <title>Pervasive Adenine N6-methylation of Active Genes in Fungi.</title>
        <authorList>
            <consortium name="DOE Joint Genome Institute"/>
            <person name="Mondo S.J."/>
            <person name="Dannebaum R.O."/>
            <person name="Kuo R.C."/>
            <person name="Labutti K."/>
            <person name="Haridas S."/>
            <person name="Kuo A."/>
            <person name="Salamov A."/>
            <person name="Ahrendt S.R."/>
            <person name="Lipzen A."/>
            <person name="Sullivan W."/>
            <person name="Andreopoulos W.B."/>
            <person name="Clum A."/>
            <person name="Lindquist E."/>
            <person name="Daum C."/>
            <person name="Ramamoorthy G.K."/>
            <person name="Gryganskyi A."/>
            <person name="Culley D."/>
            <person name="Magnuson J.K."/>
            <person name="James T.Y."/>
            <person name="O'Malley M.A."/>
            <person name="Stajich J.E."/>
            <person name="Spatafora J.W."/>
            <person name="Visel A."/>
            <person name="Grigoriev I.V."/>
        </authorList>
    </citation>
    <scope>NUCLEOTIDE SEQUENCE [LARGE SCALE GENOMIC DNA]</scope>
    <source>
        <strain evidence="4 5">ATCC 12442</strain>
    </source>
</reference>
<dbReference type="Gene3D" id="3.80.10.10">
    <property type="entry name" value="Ribonuclease Inhibitor"/>
    <property type="match status" value="1"/>
</dbReference>
<keyword evidence="5" id="KW-1185">Reference proteome</keyword>
<dbReference type="InterPro" id="IPR003591">
    <property type="entry name" value="Leu-rich_rpt_typical-subtyp"/>
</dbReference>
<evidence type="ECO:0000256" key="2">
    <source>
        <dbReference type="ARBA" id="ARBA00022737"/>
    </source>
</evidence>